<evidence type="ECO:0008006" key="5">
    <source>
        <dbReference type="Google" id="ProtNLM"/>
    </source>
</evidence>
<organism evidence="1 3">
    <name type="scientific">Blautia obeum</name>
    <dbReference type="NCBI Taxonomy" id="40520"/>
    <lineage>
        <taxon>Bacteria</taxon>
        <taxon>Bacillati</taxon>
        <taxon>Bacillota</taxon>
        <taxon>Clostridia</taxon>
        <taxon>Lachnospirales</taxon>
        <taxon>Lachnospiraceae</taxon>
        <taxon>Blautia</taxon>
    </lineage>
</organism>
<dbReference type="Proteomes" id="UP000095409">
    <property type="component" value="Unassembled WGS sequence"/>
</dbReference>
<dbReference type="Proteomes" id="UP000293506">
    <property type="component" value="Unassembled WGS sequence"/>
</dbReference>
<evidence type="ECO:0000313" key="1">
    <source>
        <dbReference type="EMBL" id="CUN90782.1"/>
    </source>
</evidence>
<reference evidence="2 4" key="2">
    <citation type="journal article" date="2019" name="Science, e1252229">
        <title>Invertible promoters mediate bacterial phase variation, antibiotic resistance, and host adaptation in the gut.</title>
        <authorList>
            <person name="Jiang X."/>
            <person name="Hall A.B."/>
            <person name="Arthur T.D."/>
            <person name="Plichta D.R."/>
            <person name="Covington C.T."/>
            <person name="Poyet M."/>
            <person name="Crothers J."/>
            <person name="Moses P.L."/>
            <person name="Tolonen A.C."/>
            <person name="Vlamakis H."/>
            <person name="Alm E.J."/>
            <person name="Xavier R.J."/>
        </authorList>
    </citation>
    <scope>NUCLEOTIDE SEQUENCE [LARGE SCALE GENOMIC DNA]</scope>
    <source>
        <strain evidence="4">af_0058</strain>
        <strain evidence="2">Af_0058</strain>
    </source>
</reference>
<evidence type="ECO:0000313" key="2">
    <source>
        <dbReference type="EMBL" id="RYT68657.1"/>
    </source>
</evidence>
<accession>A0A174AQA1</accession>
<dbReference type="EMBL" id="CYZD01000004">
    <property type="protein sequence ID" value="CUN90782.1"/>
    <property type="molecule type" value="Genomic_DNA"/>
</dbReference>
<evidence type="ECO:0000313" key="3">
    <source>
        <dbReference type="Proteomes" id="UP000095409"/>
    </source>
</evidence>
<protein>
    <recommendedName>
        <fullName evidence="5">Glycosyl hydrolase family 98 putative carbohydrate-binding module domain-containing protein</fullName>
    </recommendedName>
</protein>
<dbReference type="AlphaFoldDB" id="A0A174AQA1"/>
<dbReference type="EMBL" id="RCXQ01000001">
    <property type="protein sequence ID" value="RYT68657.1"/>
    <property type="molecule type" value="Genomic_DNA"/>
</dbReference>
<name>A0A174AQA1_9FIRM</name>
<sequence length="437" mass="49672">MKRIVQICLIMTGIFWGAFHVYGSSTYQILKDQQIEFTDILVEGDSLVLVRNEKNGFSSEGTYLGVYNCVERMWIVEYQAYDEYLESSYYAGDGIFALSDGETTTLLNTKTQEFLKLDINVNFYNLHFYNGCAVSGARESYGDQLYGIYEIDEAGNYQNTGITDFITENKILNPDDFEFVYADGKQAVYIYDGEEFYIYNVATAEVYDIYNPDYADKFWHGWTDTLKVSICGEKYLVLLNMEGTDGQNYYAVMDFYGSMITEATKCDLAIATEKGNIVVKNGDGLNEIELAKLETPEEQSLNLMPLLETNRSWRNEQTAGMDIQGNTYGNAIEYSFVTNPFGTEEYSTCDAWYLGGNYSRLTGTWYFPADQIQDGFAHIRLIGDGNVIYDNSELNADNCQIDFDIDVSGIRELSFEYNGICDMTDILFGMSDAKLYS</sequence>
<gene>
    <name evidence="2" type="ORF">EAI82_00355</name>
    <name evidence="1" type="ORF">ERS852394_01112</name>
</gene>
<evidence type="ECO:0000313" key="4">
    <source>
        <dbReference type="Proteomes" id="UP000293506"/>
    </source>
</evidence>
<proteinExistence type="predicted"/>
<reference evidence="1 3" key="1">
    <citation type="submission" date="2015-09" db="EMBL/GenBank/DDBJ databases">
        <authorList>
            <consortium name="Pathogen Informatics"/>
        </authorList>
    </citation>
    <scope>NUCLEOTIDE SEQUENCE [LARGE SCALE GENOMIC DNA]</scope>
    <source>
        <strain evidence="1 3">2789STDY5608837</strain>
    </source>
</reference>
<dbReference type="RefSeq" id="WP_055065879.1">
    <property type="nucleotide sequence ID" value="NZ_CYZD01000004.1"/>
</dbReference>